<sequence>MSYRIYADRVWIMHTCINVLLLFLTAKLSGITVRVRRIIEIAAGNALCFTVILLLPAPAVLQGEVGIILAGKTFFCLIAALWWVQRCFQVKSREGMRRVWICYMCCACVLGGVCSGISEVRELFGTDQNGFGTGGQVSMMQLLVWCAIVVWYGAKILDRERRRQKHPIWKVSFFWKTKFFSGSALMDSGNSLKDPYTGRPVCVLDEETAKKLGISTEKAVRLIPYHSIGRAHGLLRAVTVSELYLRKDGQEKKIADVTVAVGPGRLSRSGGYQMILHPALLEEKKGADHDIKSSDAGKSAV</sequence>
<dbReference type="RefSeq" id="WP_308727890.1">
    <property type="nucleotide sequence ID" value="NZ_JAJEQF010000007.1"/>
</dbReference>
<dbReference type="GO" id="GO:0030436">
    <property type="term" value="P:asexual sporulation"/>
    <property type="evidence" value="ECO:0007669"/>
    <property type="project" value="InterPro"/>
</dbReference>
<gene>
    <name evidence="2" type="ORF">LKD45_04565</name>
</gene>
<keyword evidence="1" id="KW-0472">Membrane</keyword>
<evidence type="ECO:0000313" key="2">
    <source>
        <dbReference type="EMBL" id="MCC2166973.1"/>
    </source>
</evidence>
<dbReference type="AlphaFoldDB" id="A0AAE3AWD4"/>
<feature type="transmembrane region" description="Helical" evidence="1">
    <location>
        <begin position="65"/>
        <end position="84"/>
    </location>
</feature>
<accession>A0AAE3AWD4</accession>
<keyword evidence="1" id="KW-1133">Transmembrane helix</keyword>
<feature type="transmembrane region" description="Helical" evidence="1">
    <location>
        <begin position="6"/>
        <end position="26"/>
    </location>
</feature>
<feature type="transmembrane region" description="Helical" evidence="1">
    <location>
        <begin position="138"/>
        <end position="157"/>
    </location>
</feature>
<name>A0AAE3AWD4_9FIRM</name>
<keyword evidence="3" id="KW-1185">Reference proteome</keyword>
<keyword evidence="1" id="KW-0812">Transmembrane</keyword>
<feature type="transmembrane region" description="Helical" evidence="1">
    <location>
        <begin position="38"/>
        <end position="59"/>
    </location>
</feature>
<dbReference type="Proteomes" id="UP001199355">
    <property type="component" value="Unassembled WGS sequence"/>
</dbReference>
<evidence type="ECO:0000313" key="3">
    <source>
        <dbReference type="Proteomes" id="UP001199355"/>
    </source>
</evidence>
<comment type="caution">
    <text evidence="2">The sequence shown here is derived from an EMBL/GenBank/DDBJ whole genome shotgun (WGS) entry which is preliminary data.</text>
</comment>
<dbReference type="GO" id="GO:0004190">
    <property type="term" value="F:aspartic-type endopeptidase activity"/>
    <property type="evidence" value="ECO:0007669"/>
    <property type="project" value="InterPro"/>
</dbReference>
<proteinExistence type="predicted"/>
<organism evidence="2 3">
    <name type="scientific">Gallintestinimicrobium propionicum</name>
    <dbReference type="NCBI Taxonomy" id="2981770"/>
    <lineage>
        <taxon>Bacteria</taxon>
        <taxon>Bacillati</taxon>
        <taxon>Bacillota</taxon>
        <taxon>Clostridia</taxon>
        <taxon>Lachnospirales</taxon>
        <taxon>Lachnospiraceae</taxon>
        <taxon>Gallintestinimicrobium</taxon>
    </lineage>
</organism>
<reference evidence="2 3" key="1">
    <citation type="submission" date="2021-10" db="EMBL/GenBank/DDBJ databases">
        <title>Anaerobic single-cell dispensing facilitates the cultivation of human gut bacteria.</title>
        <authorList>
            <person name="Afrizal A."/>
        </authorList>
    </citation>
    <scope>NUCLEOTIDE SEQUENCE [LARGE SCALE GENOMIC DNA]</scope>
    <source>
        <strain evidence="2 3">CLA-AA-H244</strain>
    </source>
</reference>
<dbReference type="GO" id="GO:0006508">
    <property type="term" value="P:proteolysis"/>
    <property type="evidence" value="ECO:0007669"/>
    <property type="project" value="InterPro"/>
</dbReference>
<evidence type="ECO:0000256" key="1">
    <source>
        <dbReference type="SAM" id="Phobius"/>
    </source>
</evidence>
<feature type="transmembrane region" description="Helical" evidence="1">
    <location>
        <begin position="100"/>
        <end position="118"/>
    </location>
</feature>
<dbReference type="EMBL" id="JAJEQF010000007">
    <property type="protein sequence ID" value="MCC2166973.1"/>
    <property type="molecule type" value="Genomic_DNA"/>
</dbReference>
<dbReference type="Pfam" id="PF03419">
    <property type="entry name" value="Peptidase_U4"/>
    <property type="match status" value="1"/>
</dbReference>
<dbReference type="InterPro" id="IPR005081">
    <property type="entry name" value="SpoIIGA"/>
</dbReference>
<protein>
    <submittedName>
        <fullName evidence="2">Sigma-E processing peptidase SpoIIGA</fullName>
    </submittedName>
</protein>